<accession>A0A9P5C015</accession>
<dbReference type="SUPFAM" id="SSF64076">
    <property type="entry name" value="MTH938-like"/>
    <property type="match status" value="1"/>
</dbReference>
<gene>
    <name evidence="2" type="ORF">E8E12_002123</name>
</gene>
<protein>
    <recommendedName>
        <fullName evidence="4">NADH dehydrogenase [ubiquinone] 1 alpha subcomplex assembly factor 3</fullName>
    </recommendedName>
</protein>
<evidence type="ECO:0008006" key="4">
    <source>
        <dbReference type="Google" id="ProtNLM"/>
    </source>
</evidence>
<proteinExistence type="predicted"/>
<keyword evidence="3" id="KW-1185">Reference proteome</keyword>
<dbReference type="GO" id="GO:0032981">
    <property type="term" value="P:mitochondrial respiratory chain complex I assembly"/>
    <property type="evidence" value="ECO:0007669"/>
    <property type="project" value="TreeGrafter"/>
</dbReference>
<name>A0A9P5C015_9PLEO</name>
<feature type="compositionally biased region" description="Basic and acidic residues" evidence="1">
    <location>
        <begin position="65"/>
        <end position="75"/>
    </location>
</feature>
<reference evidence="2" key="1">
    <citation type="submission" date="2019-04" db="EMBL/GenBank/DDBJ databases">
        <title>Sequencing of skin fungus with MAO and IRED activity.</title>
        <authorList>
            <person name="Marsaioli A.J."/>
            <person name="Bonatto J.M.C."/>
            <person name="Reis Junior O."/>
        </authorList>
    </citation>
    <scope>NUCLEOTIDE SEQUENCE</scope>
    <source>
        <strain evidence="2">28M1</strain>
    </source>
</reference>
<feature type="region of interest" description="Disordered" evidence="1">
    <location>
        <begin position="18"/>
        <end position="80"/>
    </location>
</feature>
<dbReference type="EMBL" id="SWKV01000035">
    <property type="protein sequence ID" value="KAF3038617.1"/>
    <property type="molecule type" value="Genomic_DNA"/>
</dbReference>
<feature type="region of interest" description="Disordered" evidence="1">
    <location>
        <begin position="235"/>
        <end position="293"/>
    </location>
</feature>
<evidence type="ECO:0000313" key="3">
    <source>
        <dbReference type="Proteomes" id="UP000758155"/>
    </source>
</evidence>
<dbReference type="PANTHER" id="PTHR21192">
    <property type="entry name" value="NUCLEAR PROTEIN E3-3"/>
    <property type="match status" value="1"/>
</dbReference>
<sequence length="676" mass="74494">MERQIIYHTRSLSSRIIQSSTRSVRSPSLASSRPSTTSSCTSLRPSSRRSIQTTAPVLMQSRPPKSRDRGPKSDEDTQTDFNALDVLRNTAAPATSIDATTADGFALNNQMRVSGCGLLLVGGEAFRWRPWLREGRKEGTVAEGGTGDDAMTGRLKNKKGQWEIAEGGWGILELVWPKPDILIIGTGPSVLPLAPAVRTYLNGLGIRLEVQDTRNAAAQFNLLATERGVGQVAAAGPFDDESTDEEAPTTTNETPIRNATEAVSTTVATDRAESTSTPRYTPPRAVAGPSTSIRPVLRLTNLPSQTMTPAEIAAARKQPFKQTSRAAISPPSANLTSPRPPSTPTPANRHTSVRPVLMHSPPPVMDVEVIENLLAPVKSELQKLKGTTMPPDNGQVATSRMASEDRVKVDGLRVMEMYRNAIYLGRVKWEHRLKDEEEEARSLEVVEGGCVDESEDDMPGLIDEGIWRPRIGEEAWGPVLLGEVIPELEIDETDDEVDKGITDDGSWAEWRWSYPLVFLVIFVARETRSALIGYDYQTDDGHNFDTSDVEDPDMLIKVLESTTFHLLVRTTNKTGTSIVYYEIGYDNSMPHPILEYQSVTLAKNVPENGEAVFDRHHHLQKIPTTLANTKSSWDHTNKLTLLDLAKVPVDRHPQKYVDVLDNVRRATGTRGKFDLP</sequence>
<dbReference type="PANTHER" id="PTHR21192:SF2">
    <property type="entry name" value="NADH DEHYDROGENASE [UBIQUINONE] 1 ALPHA SUBCOMPLEX ASSEMBLY FACTOR 3"/>
    <property type="match status" value="1"/>
</dbReference>
<dbReference type="Proteomes" id="UP000758155">
    <property type="component" value="Unassembled WGS sequence"/>
</dbReference>
<feature type="compositionally biased region" description="Low complexity" evidence="1">
    <location>
        <begin position="19"/>
        <end position="50"/>
    </location>
</feature>
<dbReference type="GO" id="GO:0005743">
    <property type="term" value="C:mitochondrial inner membrane"/>
    <property type="evidence" value="ECO:0007669"/>
    <property type="project" value="TreeGrafter"/>
</dbReference>
<dbReference type="InterPro" id="IPR036748">
    <property type="entry name" value="MTH938-like_sf"/>
</dbReference>
<comment type="caution">
    <text evidence="2">The sequence shown here is derived from an EMBL/GenBank/DDBJ whole genome shotgun (WGS) entry which is preliminary data.</text>
</comment>
<feature type="compositionally biased region" description="Polar residues" evidence="1">
    <location>
        <begin position="248"/>
        <end position="279"/>
    </location>
</feature>
<feature type="compositionally biased region" description="Acidic residues" evidence="1">
    <location>
        <begin position="238"/>
        <end position="247"/>
    </location>
</feature>
<feature type="region of interest" description="Disordered" evidence="1">
    <location>
        <begin position="315"/>
        <end position="354"/>
    </location>
</feature>
<evidence type="ECO:0000256" key="1">
    <source>
        <dbReference type="SAM" id="MobiDB-lite"/>
    </source>
</evidence>
<dbReference type="OrthoDB" id="20681at2759"/>
<feature type="compositionally biased region" description="Polar residues" evidence="1">
    <location>
        <begin position="320"/>
        <end position="335"/>
    </location>
</feature>
<dbReference type="InterPro" id="IPR007523">
    <property type="entry name" value="NDUFAF3/AAMDC"/>
</dbReference>
<organism evidence="2 3">
    <name type="scientific">Didymella heteroderae</name>
    <dbReference type="NCBI Taxonomy" id="1769908"/>
    <lineage>
        <taxon>Eukaryota</taxon>
        <taxon>Fungi</taxon>
        <taxon>Dikarya</taxon>
        <taxon>Ascomycota</taxon>
        <taxon>Pezizomycotina</taxon>
        <taxon>Dothideomycetes</taxon>
        <taxon>Pleosporomycetidae</taxon>
        <taxon>Pleosporales</taxon>
        <taxon>Pleosporineae</taxon>
        <taxon>Didymellaceae</taxon>
        <taxon>Didymella</taxon>
    </lineage>
</organism>
<dbReference type="Gene3D" id="3.40.1230.10">
    <property type="entry name" value="MTH938-like"/>
    <property type="match status" value="1"/>
</dbReference>
<dbReference type="AlphaFoldDB" id="A0A9P5C015"/>
<dbReference type="Pfam" id="PF04430">
    <property type="entry name" value="DUF498"/>
    <property type="match status" value="1"/>
</dbReference>
<evidence type="ECO:0000313" key="2">
    <source>
        <dbReference type="EMBL" id="KAF3038617.1"/>
    </source>
</evidence>